<dbReference type="Proteomes" id="UP000062768">
    <property type="component" value="Chromosome I"/>
</dbReference>
<reference evidence="14" key="1">
    <citation type="submission" date="2013-12" db="EMBL/GenBank/DDBJ databases">
        <title>The complete genome sequence of Methanobacterium sp. BRM9.</title>
        <authorList>
            <consortium name="Pastoral Greenhouse Gas Research Consortium"/>
            <person name="Kelly W.J."/>
            <person name="Leahy S.C."/>
            <person name="Perry R."/>
            <person name="Li D."/>
            <person name="Altermann E."/>
            <person name="Lambie S.C."/>
            <person name="Attwood G.T."/>
        </authorList>
    </citation>
    <scope>NUCLEOTIDE SEQUENCE [LARGE SCALE GENOMIC DNA]</scope>
    <source>
        <strain evidence="14">BRM9</strain>
    </source>
</reference>
<comment type="subcellular location">
    <subcellularLocation>
        <location evidence="1">Membrane</location>
        <topology evidence="1">Multi-pass membrane protein</topology>
    </subcellularLocation>
</comment>
<dbReference type="EMBL" id="LN734822">
    <property type="protein sequence ID" value="CEL23666.1"/>
    <property type="molecule type" value="Genomic_DNA"/>
</dbReference>
<keyword evidence="4" id="KW-0633">Potassium transport</keyword>
<gene>
    <name evidence="14" type="ORF">BRM9_0048</name>
    <name evidence="15" type="ORF">MB9_0009</name>
</gene>
<comment type="similarity">
    <text evidence="2">Belongs to the TMEM175 family.</text>
</comment>
<evidence type="ECO:0008006" key="18">
    <source>
        <dbReference type="Google" id="ProtNLM"/>
    </source>
</evidence>
<keyword evidence="6" id="KW-0631">Potassium channel</keyword>
<evidence type="ECO:0000256" key="1">
    <source>
        <dbReference type="ARBA" id="ARBA00004141"/>
    </source>
</evidence>
<keyword evidence="3" id="KW-0813">Transport</keyword>
<dbReference type="GO" id="GO:0005267">
    <property type="term" value="F:potassium channel activity"/>
    <property type="evidence" value="ECO:0007669"/>
    <property type="project" value="UniProtKB-KW"/>
</dbReference>
<organism evidence="14 16">
    <name type="scientific">Methanobacterium formicicum</name>
    <dbReference type="NCBI Taxonomy" id="2162"/>
    <lineage>
        <taxon>Archaea</taxon>
        <taxon>Methanobacteriati</taxon>
        <taxon>Methanobacteriota</taxon>
        <taxon>Methanomada group</taxon>
        <taxon>Methanobacteria</taxon>
        <taxon>Methanobacteriales</taxon>
        <taxon>Methanobacteriaceae</taxon>
        <taxon>Methanobacterium</taxon>
    </lineage>
</organism>
<dbReference type="KEGG" id="mfc:BRM9_0048"/>
<evidence type="ECO:0000256" key="11">
    <source>
        <dbReference type="ARBA" id="ARBA00023303"/>
    </source>
</evidence>
<keyword evidence="9" id="KW-0406">Ion transport</keyword>
<dbReference type="Proteomes" id="UP000029661">
    <property type="component" value="Chromosome"/>
</dbReference>
<evidence type="ECO:0000313" key="14">
    <source>
        <dbReference type="EMBL" id="AIS30881.1"/>
    </source>
</evidence>
<evidence type="ECO:0000256" key="5">
    <source>
        <dbReference type="ARBA" id="ARBA00022692"/>
    </source>
</evidence>
<feature type="transmembrane region" description="Helical" evidence="13">
    <location>
        <begin position="186"/>
        <end position="204"/>
    </location>
</feature>
<evidence type="ECO:0000256" key="10">
    <source>
        <dbReference type="ARBA" id="ARBA00023136"/>
    </source>
</evidence>
<dbReference type="PATRIC" id="fig|2162.10.peg.9"/>
<evidence type="ECO:0000256" key="4">
    <source>
        <dbReference type="ARBA" id="ARBA00022538"/>
    </source>
</evidence>
<keyword evidence="7" id="KW-0630">Potassium</keyword>
<keyword evidence="10 13" id="KW-0472">Membrane</keyword>
<dbReference type="RefSeq" id="WP_048084355.1">
    <property type="nucleotide sequence ID" value="NZ_CALCVY010000220.1"/>
</dbReference>
<dbReference type="EMBL" id="CP006933">
    <property type="protein sequence ID" value="AIS30881.1"/>
    <property type="molecule type" value="Genomic_DNA"/>
</dbReference>
<evidence type="ECO:0000313" key="17">
    <source>
        <dbReference type="Proteomes" id="UP000062768"/>
    </source>
</evidence>
<keyword evidence="17" id="KW-1185">Reference proteome</keyword>
<evidence type="ECO:0000256" key="9">
    <source>
        <dbReference type="ARBA" id="ARBA00023065"/>
    </source>
</evidence>
<feature type="transmembrane region" description="Helical" evidence="13">
    <location>
        <begin position="96"/>
        <end position="117"/>
    </location>
</feature>
<name>A0A089Z7T1_METFO</name>
<evidence type="ECO:0000256" key="12">
    <source>
        <dbReference type="ARBA" id="ARBA00034430"/>
    </source>
</evidence>
<evidence type="ECO:0000256" key="6">
    <source>
        <dbReference type="ARBA" id="ARBA00022826"/>
    </source>
</evidence>
<evidence type="ECO:0000256" key="13">
    <source>
        <dbReference type="SAM" id="Phobius"/>
    </source>
</evidence>
<evidence type="ECO:0000313" key="15">
    <source>
        <dbReference type="EMBL" id="CEL23666.1"/>
    </source>
</evidence>
<evidence type="ECO:0000256" key="2">
    <source>
        <dbReference type="ARBA" id="ARBA00006920"/>
    </source>
</evidence>
<feature type="transmembrane region" description="Helical" evidence="13">
    <location>
        <begin position="61"/>
        <end position="84"/>
    </location>
</feature>
<dbReference type="InterPro" id="IPR010617">
    <property type="entry name" value="TMEM175-like"/>
</dbReference>
<reference evidence="15" key="2">
    <citation type="submission" date="2014-09" db="EMBL/GenBank/DDBJ databases">
        <authorList>
            <person name="Bishop-Lilly K.A."/>
            <person name="Broomall S.M."/>
            <person name="Chain P.S."/>
            <person name="Chertkov O."/>
            <person name="Coyne S.R."/>
            <person name="Daligault H.E."/>
            <person name="Davenport K.W."/>
            <person name="Erkkila T."/>
            <person name="Frey K.G."/>
            <person name="Gibbons H.S."/>
            <person name="Gu W."/>
            <person name="Jaissle J."/>
            <person name="Johnson S.L."/>
            <person name="Koroleva G.I."/>
            <person name="Ladner J.T."/>
            <person name="Lo C.-C."/>
            <person name="Minogue T.D."/>
            <person name="Munk C."/>
            <person name="Palacios G.F."/>
            <person name="Redden C.L."/>
            <person name="Rosenzweig C.N."/>
            <person name="Scholz M.B."/>
            <person name="Teshima H."/>
            <person name="Xu Y."/>
        </authorList>
    </citation>
    <scope>NUCLEOTIDE SEQUENCE</scope>
    <source>
        <strain evidence="15">Mb9</strain>
    </source>
</reference>
<feature type="transmembrane region" description="Helical" evidence="13">
    <location>
        <begin position="21"/>
        <end position="41"/>
    </location>
</feature>
<dbReference type="GeneID" id="26738283"/>
<dbReference type="STRING" id="2162.BRM9_0048"/>
<evidence type="ECO:0000256" key="3">
    <source>
        <dbReference type="ARBA" id="ARBA00022448"/>
    </source>
</evidence>
<keyword evidence="11" id="KW-0407">Ion channel</keyword>
<accession>A0A089Z7T1</accession>
<dbReference type="Pfam" id="PF06736">
    <property type="entry name" value="TMEM175"/>
    <property type="match status" value="1"/>
</dbReference>
<dbReference type="AlphaFoldDB" id="A0A089Z7T1"/>
<feature type="transmembrane region" description="Helical" evidence="13">
    <location>
        <begin position="123"/>
        <end position="143"/>
    </location>
</feature>
<dbReference type="GO" id="GO:0016020">
    <property type="term" value="C:membrane"/>
    <property type="evidence" value="ECO:0007669"/>
    <property type="project" value="UniProtKB-SubCell"/>
</dbReference>
<evidence type="ECO:0000256" key="8">
    <source>
        <dbReference type="ARBA" id="ARBA00022989"/>
    </source>
</evidence>
<proteinExistence type="inferred from homology"/>
<keyword evidence="5 13" id="KW-0812">Transmembrane</keyword>
<dbReference type="PANTHER" id="PTHR31462:SF5">
    <property type="entry name" value="ENDOSOMAL_LYSOSOMAL PROTON CHANNEL TMEM175"/>
    <property type="match status" value="1"/>
</dbReference>
<comment type="catalytic activity">
    <reaction evidence="12">
        <text>K(+)(in) = K(+)(out)</text>
        <dbReference type="Rhea" id="RHEA:29463"/>
        <dbReference type="ChEBI" id="CHEBI:29103"/>
    </reaction>
</comment>
<sequence>MNPEDEKKPGLYFPTNRLETLTDGLFAIAMTILVVTIEIPMGPIHTSQLFLQTTGEILPKYVVYFLSFLILAGFWINHHILFLIKKTNLTLTWINVFWLMFITLVPLSTSIIAQFPQYQLSQFIFDLNLLMIGLFSYMIWRYALDHDLIRENAKPYDPYIRRITLFMPAIVFLSICISFLNLKWSLLILFMIPLLFVVAIKVWTWRDLKKLILRTKD</sequence>
<evidence type="ECO:0000256" key="7">
    <source>
        <dbReference type="ARBA" id="ARBA00022958"/>
    </source>
</evidence>
<protein>
    <recommendedName>
        <fullName evidence="18">DUF1211 domain-containing protein</fullName>
    </recommendedName>
</protein>
<evidence type="ECO:0000313" key="16">
    <source>
        <dbReference type="Proteomes" id="UP000029661"/>
    </source>
</evidence>
<keyword evidence="8 13" id="KW-1133">Transmembrane helix</keyword>
<feature type="transmembrane region" description="Helical" evidence="13">
    <location>
        <begin position="163"/>
        <end position="180"/>
    </location>
</feature>
<dbReference type="OrthoDB" id="10769at2157"/>
<dbReference type="GO" id="GO:0015252">
    <property type="term" value="F:proton channel activity"/>
    <property type="evidence" value="ECO:0007669"/>
    <property type="project" value="InterPro"/>
</dbReference>
<dbReference type="PANTHER" id="PTHR31462">
    <property type="entry name" value="ENDOSOMAL/LYSOSOMAL POTASSIUM CHANNEL TMEM175"/>
    <property type="match status" value="1"/>
</dbReference>